<evidence type="ECO:0000256" key="2">
    <source>
        <dbReference type="ARBA" id="ARBA00022676"/>
    </source>
</evidence>
<comment type="caution">
    <text evidence="10">The sequence shown here is derived from an EMBL/GenBank/DDBJ whole genome shotgun (WGS) entry which is preliminary data.</text>
</comment>
<keyword evidence="2" id="KW-0328">Glycosyltransferase</keyword>
<gene>
    <name evidence="10" type="ORF">PHACT_03535</name>
</gene>
<comment type="catalytic activity">
    <reaction evidence="6">
        <text>queuosine(34) in tRNA(Asp) + GDP-alpha-D-mannose = O-4''-alpha-D-mannosylqueuosine(34) in tRNA(Asp) + GDP + H(+)</text>
        <dbReference type="Rhea" id="RHEA:12885"/>
        <dbReference type="Rhea" id="RHEA-COMP:18572"/>
        <dbReference type="Rhea" id="RHEA-COMP:18581"/>
        <dbReference type="ChEBI" id="CHEBI:15378"/>
        <dbReference type="ChEBI" id="CHEBI:57527"/>
        <dbReference type="ChEBI" id="CHEBI:58189"/>
        <dbReference type="ChEBI" id="CHEBI:194431"/>
        <dbReference type="ChEBI" id="CHEBI:194442"/>
        <dbReference type="EC" id="2.4.1.110"/>
    </reaction>
    <physiologicalReaction direction="left-to-right" evidence="6">
        <dbReference type="Rhea" id="RHEA:12886"/>
    </physiologicalReaction>
</comment>
<dbReference type="SUPFAM" id="SSF53756">
    <property type="entry name" value="UDP-Glycosyltransferase/glycogen phosphorylase"/>
    <property type="match status" value="1"/>
</dbReference>
<evidence type="ECO:0000259" key="9">
    <source>
        <dbReference type="Pfam" id="PF12038"/>
    </source>
</evidence>
<evidence type="ECO:0000256" key="5">
    <source>
        <dbReference type="ARBA" id="ARBA00044539"/>
    </source>
</evidence>
<evidence type="ECO:0000256" key="4">
    <source>
        <dbReference type="ARBA" id="ARBA00044517"/>
    </source>
</evidence>
<evidence type="ECO:0000256" key="1">
    <source>
        <dbReference type="ARBA" id="ARBA00009481"/>
    </source>
</evidence>
<dbReference type="Proteomes" id="UP000175669">
    <property type="component" value="Unassembled WGS sequence"/>
</dbReference>
<dbReference type="InterPro" id="IPR001296">
    <property type="entry name" value="Glyco_trans_1"/>
</dbReference>
<dbReference type="EC" id="2.4.1.110" evidence="4"/>
<evidence type="ECO:0000313" key="10">
    <source>
        <dbReference type="EMBL" id="OFE13908.1"/>
    </source>
</evidence>
<dbReference type="InterPro" id="IPR051862">
    <property type="entry name" value="GT-like_domain_containing_1"/>
</dbReference>
<comment type="similarity">
    <text evidence="1">Belongs to the glycosyltransferase group 1 family. Glycosyltransferase 4 subfamily.</text>
</comment>
<dbReference type="AlphaFoldDB" id="A0A1E8CN90"/>
<keyword evidence="11" id="KW-1185">Reference proteome</keyword>
<dbReference type="Pfam" id="PF12038">
    <property type="entry name" value="QTMAN_N"/>
    <property type="match status" value="2"/>
</dbReference>
<proteinExistence type="inferred from homology"/>
<dbReference type="Pfam" id="PF00534">
    <property type="entry name" value="Glycos_transf_1"/>
    <property type="match status" value="1"/>
</dbReference>
<name>A0A1E8CN90_9GAMM</name>
<evidence type="ECO:0000259" key="8">
    <source>
        <dbReference type="Pfam" id="PF00534"/>
    </source>
</evidence>
<accession>A0A1E8CN90</accession>
<feature type="domain" description="tRNA-queuosine alpha-mannosyltransferase N-terminal" evidence="9">
    <location>
        <begin position="129"/>
        <end position="196"/>
    </location>
</feature>
<evidence type="ECO:0000256" key="6">
    <source>
        <dbReference type="ARBA" id="ARBA00048439"/>
    </source>
</evidence>
<dbReference type="PANTHER" id="PTHR13615:SF3">
    <property type="entry name" value="GLYCOSYLTRANSFERASE-LIKE DOMAIN-CONTAINING PROTEIN 1"/>
    <property type="match status" value="1"/>
</dbReference>
<feature type="domain" description="Glycosyl transferase family 1" evidence="8">
    <location>
        <begin position="218"/>
        <end position="353"/>
    </location>
</feature>
<organism evidence="10 11">
    <name type="scientific">Pseudohongiella acticola</name>
    <dbReference type="NCBI Taxonomy" id="1524254"/>
    <lineage>
        <taxon>Bacteria</taxon>
        <taxon>Pseudomonadati</taxon>
        <taxon>Pseudomonadota</taxon>
        <taxon>Gammaproteobacteria</taxon>
        <taxon>Pseudomonadales</taxon>
        <taxon>Pseudohongiellaceae</taxon>
        <taxon>Pseudohongiella</taxon>
    </lineage>
</organism>
<reference evidence="11" key="1">
    <citation type="submission" date="2016-07" db="EMBL/GenBank/DDBJ databases">
        <authorList>
            <person name="Florea S."/>
            <person name="Webb J.S."/>
            <person name="Jaromczyk J."/>
            <person name="Schardl C.L."/>
        </authorList>
    </citation>
    <scope>NUCLEOTIDE SEQUENCE [LARGE SCALE GENOMIC DNA]</scope>
    <source>
        <strain evidence="11">KCTC 42131</strain>
    </source>
</reference>
<evidence type="ECO:0000256" key="7">
    <source>
        <dbReference type="SAM" id="MobiDB-lite"/>
    </source>
</evidence>
<dbReference type="GO" id="GO:0016438">
    <property type="term" value="F:tRNA-queuosine(34) beta-mannosyltransferase activity"/>
    <property type="evidence" value="ECO:0007669"/>
    <property type="project" value="UniProtKB-EC"/>
</dbReference>
<keyword evidence="3" id="KW-0808">Transferase</keyword>
<dbReference type="Gene3D" id="3.40.50.2000">
    <property type="entry name" value="Glycogen Phosphorylase B"/>
    <property type="match status" value="1"/>
</dbReference>
<protein>
    <recommendedName>
        <fullName evidence="5">tRNA-queuosine alpha-mannosyltransferase</fullName>
        <ecNumber evidence="4">2.4.1.110</ecNumber>
    </recommendedName>
</protein>
<feature type="domain" description="tRNA-queuosine alpha-mannosyltransferase N-terminal" evidence="9">
    <location>
        <begin position="2"/>
        <end position="111"/>
    </location>
</feature>
<sequence length="408" mass="46205">MLLLSAYDAHSHQQWRHTLCDMFPDDHWTCLSLPPRHFAWRVRGNSLSWAFNHRQTLTDNYDLLIVTSLTDLSSLRGFVPELTCLPTLVYFHENQFGYPTNTPPSPPAHPAATQAPDLTAGHPNAKQTNDQSNKVNAQVLSLYTALCADHIAFNSHWNQRSFFDGLEKLLTKLPDHVPDGLMQQLRARSSVLAVPLPDRLFPENANQNNDTRHLPGKNDTLQIVWNHRHEYDKGPALLLAIVQRLVSQGLSFRLHLLGQRFRNEPEEFSRIRTLLAQHYTEFDIAPGIDKWLPSRKEYEQTLTQSDIVLSTALHDFQGLSILEAMALGCIPLAPAALAYPEYIDADYLYDVSGCALSEQAAAACEKIITWHGQWQHLAVRPPAIDVSQFSTDVMREPWAEVMTRLLAP</sequence>
<dbReference type="PANTHER" id="PTHR13615">
    <property type="entry name" value="GLYCOSYLTRANSFERASE-LIKE 1"/>
    <property type="match status" value="1"/>
</dbReference>
<evidence type="ECO:0000256" key="3">
    <source>
        <dbReference type="ARBA" id="ARBA00022679"/>
    </source>
</evidence>
<dbReference type="EMBL" id="MASR01000001">
    <property type="protein sequence ID" value="OFE13908.1"/>
    <property type="molecule type" value="Genomic_DNA"/>
</dbReference>
<feature type="region of interest" description="Disordered" evidence="7">
    <location>
        <begin position="99"/>
        <end position="132"/>
    </location>
</feature>
<dbReference type="InterPro" id="IPR022701">
    <property type="entry name" value="QTMAN_N"/>
</dbReference>
<dbReference type="STRING" id="1524254.PHACT_03535"/>
<evidence type="ECO:0000313" key="11">
    <source>
        <dbReference type="Proteomes" id="UP000175669"/>
    </source>
</evidence>